<dbReference type="EMBL" id="UHJJ01000002">
    <property type="protein sequence ID" value="SUQ13096.1"/>
    <property type="molecule type" value="Genomic_DNA"/>
</dbReference>
<feature type="transmembrane region" description="Helical" evidence="2">
    <location>
        <begin position="37"/>
        <end position="56"/>
    </location>
</feature>
<evidence type="ECO:0000256" key="2">
    <source>
        <dbReference type="SAM" id="Phobius"/>
    </source>
</evidence>
<keyword evidence="2" id="KW-0812">Transmembrane</keyword>
<sequence length="187" mass="20815">MMDRNSGINDSGAGSDSRGGYYRRPAGRTRKPGLAEVLKYLILAAMVAYISFLMVFTSGSTKPFEEIEKAVEASVDMENVKKADVQGLKRYYGLNSADYDGVMLYISESSISTEEILLIKVKDDGQMQQVKEAAEERIESRKNDFEGYAPEQVQLLSQAQVSVRGKYLFMAVAPKAESYKDAFMKSL</sequence>
<dbReference type="Pfam" id="PF14270">
    <property type="entry name" value="DUF4358"/>
    <property type="match status" value="1"/>
</dbReference>
<evidence type="ECO:0008006" key="5">
    <source>
        <dbReference type="Google" id="ProtNLM"/>
    </source>
</evidence>
<organism evidence="3 4">
    <name type="scientific">Faecalicatena contorta</name>
    <dbReference type="NCBI Taxonomy" id="39482"/>
    <lineage>
        <taxon>Bacteria</taxon>
        <taxon>Bacillati</taxon>
        <taxon>Bacillota</taxon>
        <taxon>Clostridia</taxon>
        <taxon>Lachnospirales</taxon>
        <taxon>Lachnospiraceae</taxon>
        <taxon>Faecalicatena</taxon>
    </lineage>
</organism>
<feature type="compositionally biased region" description="Polar residues" evidence="1">
    <location>
        <begin position="1"/>
        <end position="14"/>
    </location>
</feature>
<name>A0A316A3N0_9FIRM</name>
<keyword evidence="4" id="KW-1185">Reference proteome</keyword>
<accession>A0A316A3N0</accession>
<keyword evidence="2" id="KW-1133">Transmembrane helix</keyword>
<dbReference type="RefSeq" id="WP_242992275.1">
    <property type="nucleotide sequence ID" value="NZ_QGDS01000002.1"/>
</dbReference>
<proteinExistence type="predicted"/>
<evidence type="ECO:0000313" key="3">
    <source>
        <dbReference type="EMBL" id="SUQ13096.1"/>
    </source>
</evidence>
<reference evidence="4" key="1">
    <citation type="submission" date="2017-07" db="EMBL/GenBank/DDBJ databases">
        <authorList>
            <person name="Varghese N."/>
            <person name="Submissions S."/>
        </authorList>
    </citation>
    <scope>NUCLEOTIDE SEQUENCE [LARGE SCALE GENOMIC DNA]</scope>
    <source>
        <strain evidence="4">NLAE-zl-C134</strain>
    </source>
</reference>
<dbReference type="InterPro" id="IPR025648">
    <property type="entry name" value="DUF4358"/>
</dbReference>
<keyword evidence="2" id="KW-0472">Membrane</keyword>
<evidence type="ECO:0000313" key="4">
    <source>
        <dbReference type="Proteomes" id="UP000254051"/>
    </source>
</evidence>
<dbReference type="AlphaFoldDB" id="A0A316A3N0"/>
<gene>
    <name evidence="3" type="ORF">SAMN05216529_102314</name>
</gene>
<feature type="region of interest" description="Disordered" evidence="1">
    <location>
        <begin position="1"/>
        <end position="25"/>
    </location>
</feature>
<protein>
    <recommendedName>
        <fullName evidence="5">DUF4358 domain-containing protein</fullName>
    </recommendedName>
</protein>
<dbReference type="Proteomes" id="UP000254051">
    <property type="component" value="Unassembled WGS sequence"/>
</dbReference>
<evidence type="ECO:0000256" key="1">
    <source>
        <dbReference type="SAM" id="MobiDB-lite"/>
    </source>
</evidence>